<reference evidence="1" key="1">
    <citation type="submission" date="2020-09" db="EMBL/GenBank/DDBJ databases">
        <authorList>
            <person name="Kim M.K."/>
        </authorList>
    </citation>
    <scope>NUCLEOTIDE SEQUENCE</scope>
    <source>
        <strain evidence="1">BT702</strain>
    </source>
</reference>
<dbReference type="Pfam" id="PF09484">
    <property type="entry name" value="Cas_TM1802"/>
    <property type="match status" value="1"/>
</dbReference>
<comment type="caution">
    <text evidence="1">The sequence shown here is derived from an EMBL/GenBank/DDBJ whole genome shotgun (WGS) entry which is preliminary data.</text>
</comment>
<dbReference type="InterPro" id="IPR013389">
    <property type="entry name" value="CRISPR-assoc_prot_Cas8b"/>
</dbReference>
<evidence type="ECO:0000313" key="1">
    <source>
        <dbReference type="EMBL" id="MBD2701919.1"/>
    </source>
</evidence>
<dbReference type="AlphaFoldDB" id="A0A926XWN1"/>
<gene>
    <name evidence="1" type="ORF">IC229_14820</name>
</gene>
<organism evidence="1 2">
    <name type="scientific">Spirosoma profusum</name>
    <dbReference type="NCBI Taxonomy" id="2771354"/>
    <lineage>
        <taxon>Bacteria</taxon>
        <taxon>Pseudomonadati</taxon>
        <taxon>Bacteroidota</taxon>
        <taxon>Cytophagia</taxon>
        <taxon>Cytophagales</taxon>
        <taxon>Cytophagaceae</taxon>
        <taxon>Spirosoma</taxon>
    </lineage>
</organism>
<accession>A0A926XWN1</accession>
<protein>
    <submittedName>
        <fullName evidence="1">Uncharacterized protein</fullName>
    </submittedName>
</protein>
<proteinExistence type="predicted"/>
<sequence>MIKSLYTAGKLLAQLDDYKAYFHPWSNPFPNLRTEARVVSAEILNGHLLPGLTVEAFNPALVDKYLFREAKANATNLVPTFYLHLQPTIDGQRESIRTMVKKIRQSVKKYNHDFINDEQIDQIERQLQRFSFDPALRYLFTIKIDGHFFGEYAHFRELFVVDKTPYATYWRKSSATDKVCAVSYEPAPEVWGRVNTLGFTVERASFSRNGFNGTESYKMFPVAPDVAKTLEGAKRLVFDRLTRSFFGLNYFVMPRFLQPVSDAQASAFWAEFFLQYKLTVSSPDRSTATFINHESILSAIGNTDVLNQSPVSYSVFFYEENQAQFAIRLHIADILPTRIKQILTVKTSVETCYRALMGNVSTEDGHYERFGVTLAFIKDYFADQVSGKGRSKWAFRPYFFRIVEAVFYQQSLDREQLLRAFMASIRSAFQLDGELPDSFSRHVRHTFVLLRFFHQLKLFSFSGMEPTHLEPVGLLPESFDQQHPDLLTHPLRRAAFYLGCEVAMLLARQKSFYRSEPFRQHLNGLNLDVIQLRKIHLKLTAKMGEYANTAVYDRRHIFASELAHIAQLDAYIGPALLLADDSLSRTDISYAFAVGMTMQKVFAGQQTRVSRSRNNNQVPHYPAA</sequence>
<keyword evidence="2" id="KW-1185">Reference proteome</keyword>
<name>A0A926XWN1_9BACT</name>
<dbReference type="EMBL" id="JACWZY010000011">
    <property type="protein sequence ID" value="MBD2701919.1"/>
    <property type="molecule type" value="Genomic_DNA"/>
</dbReference>
<evidence type="ECO:0000313" key="2">
    <source>
        <dbReference type="Proteomes" id="UP000598820"/>
    </source>
</evidence>
<dbReference type="RefSeq" id="WP_190887771.1">
    <property type="nucleotide sequence ID" value="NZ_JACWZY010000011.1"/>
</dbReference>
<dbReference type="Proteomes" id="UP000598820">
    <property type="component" value="Unassembled WGS sequence"/>
</dbReference>